<organism evidence="2 3">
    <name type="scientific">Corallococcus exiguus</name>
    <dbReference type="NCBI Taxonomy" id="83462"/>
    <lineage>
        <taxon>Bacteria</taxon>
        <taxon>Pseudomonadati</taxon>
        <taxon>Myxococcota</taxon>
        <taxon>Myxococcia</taxon>
        <taxon>Myxococcales</taxon>
        <taxon>Cystobacterineae</taxon>
        <taxon>Myxococcaceae</taxon>
        <taxon>Corallococcus</taxon>
    </lineage>
</organism>
<proteinExistence type="predicted"/>
<keyword evidence="1" id="KW-1133">Transmembrane helix</keyword>
<reference evidence="2 3" key="1">
    <citation type="submission" date="2020-01" db="EMBL/GenBank/DDBJ databases">
        <title>The draft genome sequence of Corallococcus exiguus DSM 14696.</title>
        <authorList>
            <person name="Zhang X."/>
            <person name="Zhu H."/>
        </authorList>
    </citation>
    <scope>NUCLEOTIDE SEQUENCE [LARGE SCALE GENOMIC DNA]</scope>
    <source>
        <strain evidence="2 3">DSM 14696</strain>
    </source>
</reference>
<dbReference type="RefSeq" id="WP_139919100.1">
    <property type="nucleotide sequence ID" value="NZ_CBCSLE010000130.1"/>
</dbReference>
<feature type="transmembrane region" description="Helical" evidence="1">
    <location>
        <begin position="86"/>
        <end position="107"/>
    </location>
</feature>
<sequence length="346" mass="38664">MPLDLEVFQKTQVYQSQATVAEVLEDLRAMDSRPQCVSKAQAEPSDIPTVNTSGLGWGLLLVSAVSFVIFWLLSSEHERTLEGPSSLLLLLCFGSFVGGLLLLGASWTAPRDSSDRMSSSGPEERFVAPYKEQRRLLLTTLLKRFQVDLVQDAPVDVTLDLTLPMDPRKRVHAGKHGTWDREDFSDPWLSLRGRFADGTRLQLTVVEQVRMLERTKTLPLKVKTQRKRSGASLMTVALGVKPERHPGLADMEERLQDAVRLPSGVRLKRLRVAEDRVELRVLLEDDWVARPTKVLTLADVPPGEPLRRPPTKTDAARTATMMLLSLYQVLNHSSSQGQPGKMRSTP</sequence>
<keyword evidence="1" id="KW-0812">Transmembrane</keyword>
<keyword evidence="1" id="KW-0472">Membrane</keyword>
<protein>
    <submittedName>
        <fullName evidence="2">Uncharacterized protein</fullName>
    </submittedName>
</protein>
<evidence type="ECO:0000313" key="3">
    <source>
        <dbReference type="Proteomes" id="UP000537825"/>
    </source>
</evidence>
<keyword evidence="3" id="KW-1185">Reference proteome</keyword>
<dbReference type="AlphaFoldDB" id="A0A7X4Y499"/>
<dbReference type="EMBL" id="JAAAPK010000001">
    <property type="protein sequence ID" value="NBC38275.1"/>
    <property type="molecule type" value="Genomic_DNA"/>
</dbReference>
<evidence type="ECO:0000256" key="1">
    <source>
        <dbReference type="SAM" id="Phobius"/>
    </source>
</evidence>
<evidence type="ECO:0000313" key="2">
    <source>
        <dbReference type="EMBL" id="NBC38275.1"/>
    </source>
</evidence>
<comment type="caution">
    <text evidence="2">The sequence shown here is derived from an EMBL/GenBank/DDBJ whole genome shotgun (WGS) entry which is preliminary data.</text>
</comment>
<accession>A0A7X4Y499</accession>
<dbReference type="Proteomes" id="UP000537825">
    <property type="component" value="Unassembled WGS sequence"/>
</dbReference>
<gene>
    <name evidence="2" type="ORF">GTZ93_00415</name>
</gene>
<name>A0A7X4Y499_9BACT</name>
<feature type="transmembrane region" description="Helical" evidence="1">
    <location>
        <begin position="54"/>
        <end position="74"/>
    </location>
</feature>